<name>A0A401SSH3_CHIPU</name>
<dbReference type="InterPro" id="IPR036638">
    <property type="entry name" value="HLH_DNA-bd_sf"/>
</dbReference>
<evidence type="ECO:0000256" key="4">
    <source>
        <dbReference type="ARBA" id="ARBA00023163"/>
    </source>
</evidence>
<organism evidence="9 10">
    <name type="scientific">Chiloscyllium punctatum</name>
    <name type="common">Brownbanded bambooshark</name>
    <name type="synonym">Hemiscyllium punctatum</name>
    <dbReference type="NCBI Taxonomy" id="137246"/>
    <lineage>
        <taxon>Eukaryota</taxon>
        <taxon>Metazoa</taxon>
        <taxon>Chordata</taxon>
        <taxon>Craniata</taxon>
        <taxon>Vertebrata</taxon>
        <taxon>Chondrichthyes</taxon>
        <taxon>Elasmobranchii</taxon>
        <taxon>Galeomorphii</taxon>
        <taxon>Galeoidea</taxon>
        <taxon>Orectolobiformes</taxon>
        <taxon>Hemiscylliidae</taxon>
        <taxon>Chiloscyllium</taxon>
    </lineage>
</organism>
<dbReference type="InterPro" id="IPR000014">
    <property type="entry name" value="PAS"/>
</dbReference>
<dbReference type="AlphaFoldDB" id="A0A401SSH3"/>
<evidence type="ECO:0000259" key="7">
    <source>
        <dbReference type="PROSITE" id="PS50112"/>
    </source>
</evidence>
<evidence type="ECO:0000256" key="3">
    <source>
        <dbReference type="ARBA" id="ARBA00023125"/>
    </source>
</evidence>
<dbReference type="EMBL" id="BEZZ01000505">
    <property type="protein sequence ID" value="GCC33312.1"/>
    <property type="molecule type" value="Genomic_DNA"/>
</dbReference>
<dbReference type="SMART" id="SM00353">
    <property type="entry name" value="HLH"/>
    <property type="match status" value="1"/>
</dbReference>
<dbReference type="GO" id="GO:0034751">
    <property type="term" value="C:aryl hydrocarbon receptor complex"/>
    <property type="evidence" value="ECO:0007669"/>
    <property type="project" value="TreeGrafter"/>
</dbReference>
<keyword evidence="2" id="KW-0805">Transcription regulation</keyword>
<protein>
    <recommendedName>
        <fullName evidence="11">Aryl hydrocarbon receptor</fullName>
    </recommendedName>
</protein>
<gene>
    <name evidence="9" type="ORF">chiPu_0011781</name>
</gene>
<dbReference type="STRING" id="137246.A0A401SSH3"/>
<feature type="domain" description="BHLH" evidence="8">
    <location>
        <begin position="25"/>
        <end position="78"/>
    </location>
</feature>
<dbReference type="Pfam" id="PF23183">
    <property type="entry name" value="bHLH_NPAS4"/>
    <property type="match status" value="1"/>
</dbReference>
<keyword evidence="4" id="KW-0804">Transcription</keyword>
<dbReference type="GO" id="GO:0005634">
    <property type="term" value="C:nucleus"/>
    <property type="evidence" value="ECO:0007669"/>
    <property type="project" value="UniProtKB-SubCell"/>
</dbReference>
<dbReference type="Proteomes" id="UP000287033">
    <property type="component" value="Unassembled WGS sequence"/>
</dbReference>
<reference evidence="9 10" key="1">
    <citation type="journal article" date="2018" name="Nat. Ecol. Evol.">
        <title>Shark genomes provide insights into elasmobranch evolution and the origin of vertebrates.</title>
        <authorList>
            <person name="Hara Y"/>
            <person name="Yamaguchi K"/>
            <person name="Onimaru K"/>
            <person name="Kadota M"/>
            <person name="Koyanagi M"/>
            <person name="Keeley SD"/>
            <person name="Tatsumi K"/>
            <person name="Tanaka K"/>
            <person name="Motone F"/>
            <person name="Kageyama Y"/>
            <person name="Nozu R"/>
            <person name="Adachi N"/>
            <person name="Nishimura O"/>
            <person name="Nakagawa R"/>
            <person name="Tanegashima C"/>
            <person name="Kiyatake I"/>
            <person name="Matsumoto R"/>
            <person name="Murakumo K"/>
            <person name="Nishida K"/>
            <person name="Terakita A"/>
            <person name="Kuratani S"/>
            <person name="Sato K"/>
            <person name="Hyodo S Kuraku.S."/>
        </authorList>
    </citation>
    <scope>NUCLEOTIDE SEQUENCE [LARGE SCALE GENOMIC DNA]</scope>
</reference>
<dbReference type="FunFam" id="4.10.280.10:FF:000024">
    <property type="entry name" value="Aryl hydrocarbon receptor 2"/>
    <property type="match status" value="1"/>
</dbReference>
<keyword evidence="5" id="KW-0539">Nucleus</keyword>
<dbReference type="GO" id="GO:0005667">
    <property type="term" value="C:transcription regulator complex"/>
    <property type="evidence" value="ECO:0007669"/>
    <property type="project" value="InterPro"/>
</dbReference>
<dbReference type="GO" id="GO:0005737">
    <property type="term" value="C:cytoplasm"/>
    <property type="evidence" value="ECO:0007669"/>
    <property type="project" value="InterPro"/>
</dbReference>
<evidence type="ECO:0000259" key="8">
    <source>
        <dbReference type="PROSITE" id="PS50888"/>
    </source>
</evidence>
<evidence type="ECO:0000256" key="5">
    <source>
        <dbReference type="ARBA" id="ARBA00023242"/>
    </source>
</evidence>
<dbReference type="GO" id="GO:0006805">
    <property type="term" value="P:xenobiotic metabolic process"/>
    <property type="evidence" value="ECO:0007669"/>
    <property type="project" value="InterPro"/>
</dbReference>
<comment type="caution">
    <text evidence="9">The sequence shown here is derived from an EMBL/GenBank/DDBJ whole genome shotgun (WGS) entry which is preliminary data.</text>
</comment>
<dbReference type="InterPro" id="IPR039091">
    <property type="entry name" value="AHR/AHRR"/>
</dbReference>
<evidence type="ECO:0000256" key="6">
    <source>
        <dbReference type="SAM" id="MobiDB-lite"/>
    </source>
</evidence>
<dbReference type="PANTHER" id="PTHR10649:SF12">
    <property type="entry name" value="SPINELESS, ISOFORM C"/>
    <property type="match status" value="1"/>
</dbReference>
<sequence>MLNAGGIYAVKKRKKPVQKSPKPPPADGVKSNPSKRHRDRLNCELDKLTSLLPFTDDVRARLDKLSVLRLSVGYLKAKSFFNASIKKSRAGWVTDKPSAHFQGNGQQNGQPIISEGDLLLEALNGFILVITAEGYVFYASPTIQDYLGFHQVSLRSYVEKIVQPKQPVMTFDLPPENSSFMERNFICRFRCLLDNSSGFLTLNFQGRLKFLHGQYKKADDGTPIPPQLALFAVATPLQPPSILEVRTKTLIFQTKHKLDFTPMACDTKGKFVLGYTEAELCMRGTGYQFIHAADMMYCADNHVRSEYSQRTPFSYTEKRCVL</sequence>
<dbReference type="Gene3D" id="4.10.280.10">
    <property type="entry name" value="Helix-loop-helix DNA-binding domain"/>
    <property type="match status" value="1"/>
</dbReference>
<dbReference type="CDD" id="cd19696">
    <property type="entry name" value="bHLH-PAS_AhR_like"/>
    <property type="match status" value="1"/>
</dbReference>
<accession>A0A401SSH3</accession>
<dbReference type="InterPro" id="IPR011598">
    <property type="entry name" value="bHLH_dom"/>
</dbReference>
<dbReference type="InterPro" id="IPR001067">
    <property type="entry name" value="Nuc_translocat"/>
</dbReference>
<evidence type="ECO:0000256" key="2">
    <source>
        <dbReference type="ARBA" id="ARBA00023015"/>
    </source>
</evidence>
<comment type="subcellular location">
    <subcellularLocation>
        <location evidence="1">Nucleus</location>
    </subcellularLocation>
</comment>
<feature type="region of interest" description="Disordered" evidence="6">
    <location>
        <begin position="1"/>
        <end position="39"/>
    </location>
</feature>
<dbReference type="GO" id="GO:0046983">
    <property type="term" value="F:protein dimerization activity"/>
    <property type="evidence" value="ECO:0007669"/>
    <property type="project" value="InterPro"/>
</dbReference>
<dbReference type="GO" id="GO:0004879">
    <property type="term" value="F:nuclear receptor activity"/>
    <property type="evidence" value="ECO:0007669"/>
    <property type="project" value="TreeGrafter"/>
</dbReference>
<dbReference type="SUPFAM" id="SSF47459">
    <property type="entry name" value="HLH, helix-loop-helix DNA-binding domain"/>
    <property type="match status" value="1"/>
</dbReference>
<evidence type="ECO:0000313" key="9">
    <source>
        <dbReference type="EMBL" id="GCC33312.1"/>
    </source>
</evidence>
<keyword evidence="3" id="KW-0238">DNA-binding</keyword>
<evidence type="ECO:0000313" key="10">
    <source>
        <dbReference type="Proteomes" id="UP000287033"/>
    </source>
</evidence>
<evidence type="ECO:0000256" key="1">
    <source>
        <dbReference type="ARBA" id="ARBA00004123"/>
    </source>
</evidence>
<dbReference type="OMA" id="THYEHIM"/>
<dbReference type="PROSITE" id="PS50112">
    <property type="entry name" value="PAS"/>
    <property type="match status" value="1"/>
</dbReference>
<dbReference type="PROSITE" id="PS50888">
    <property type="entry name" value="BHLH"/>
    <property type="match status" value="1"/>
</dbReference>
<dbReference type="PANTHER" id="PTHR10649">
    <property type="entry name" value="ARYL HYDROCARBON RECEPTOR"/>
    <property type="match status" value="1"/>
</dbReference>
<proteinExistence type="predicted"/>
<dbReference type="InterPro" id="IPR056192">
    <property type="entry name" value="bHLH_NPAS4"/>
</dbReference>
<dbReference type="Gene3D" id="3.30.450.20">
    <property type="entry name" value="PAS domain"/>
    <property type="match status" value="2"/>
</dbReference>
<feature type="domain" description="PAS" evidence="7">
    <location>
        <begin position="119"/>
        <end position="149"/>
    </location>
</feature>
<evidence type="ECO:0008006" key="11">
    <source>
        <dbReference type="Google" id="ProtNLM"/>
    </source>
</evidence>
<dbReference type="PRINTS" id="PR00785">
    <property type="entry name" value="NCTRNSLOCATR"/>
</dbReference>
<dbReference type="GO" id="GO:0000976">
    <property type="term" value="F:transcription cis-regulatory region binding"/>
    <property type="evidence" value="ECO:0007669"/>
    <property type="project" value="TreeGrafter"/>
</dbReference>
<keyword evidence="10" id="KW-1185">Reference proteome</keyword>
<dbReference type="OrthoDB" id="7788762at2759"/>